<reference evidence="3 4" key="1">
    <citation type="journal article" date="2019" name="Nat. Microbiol.">
        <title>Mediterranean grassland soil C-N compound turnover is dependent on rainfall and depth, and is mediated by genomically divergent microorganisms.</title>
        <authorList>
            <person name="Diamond S."/>
            <person name="Andeer P.F."/>
            <person name="Li Z."/>
            <person name="Crits-Christoph A."/>
            <person name="Burstein D."/>
            <person name="Anantharaman K."/>
            <person name="Lane K.R."/>
            <person name="Thomas B.C."/>
            <person name="Pan C."/>
            <person name="Northen T.R."/>
            <person name="Banfield J.F."/>
        </authorList>
    </citation>
    <scope>NUCLEOTIDE SEQUENCE [LARGE SCALE GENOMIC DNA]</scope>
    <source>
        <strain evidence="3">WS_4</strain>
    </source>
</reference>
<gene>
    <name evidence="3" type="ORF">E6K74_06915</name>
</gene>
<dbReference type="EMBL" id="VBOU01000075">
    <property type="protein sequence ID" value="TMQ54267.1"/>
    <property type="molecule type" value="Genomic_DNA"/>
</dbReference>
<accession>A0A538SSC8</accession>
<protein>
    <recommendedName>
        <fullName evidence="5">DUF3108 domain-containing protein</fullName>
    </recommendedName>
</protein>
<proteinExistence type="predicted"/>
<sequence length="332" mass="35635">MSTGINSGRPRAVALAALASLLFVVGTSQAQSVKLRVLTIPSDVQPGSWISYRIQVDSKNRPPRRFTQRLAVVAREGSGDEAGAWLELKTMEAGRTRIERGFFARGESPDRGHSQGAGTTAHLVLRRYQMLTSDGRLIEYPIGGEGAPMPDEDISAMDLLEFTGTAKIDSLAPDTLSAGSQVFPCRVERVTRYGKDQWAAEDTTFVNRAVMTRTVWRNPAVPVTGYARSVLEVATARLPTLSRGAAAAPPETTPARSMAPDSTAARSTAVDSTAADSATRVPPPVGPEGQRFFYRAAVTLLDVGDDAVPEITQAPELAPEEALPRPKPKVIR</sequence>
<comment type="caution">
    <text evidence="3">The sequence shown here is derived from an EMBL/GenBank/DDBJ whole genome shotgun (WGS) entry which is preliminary data.</text>
</comment>
<dbReference type="AlphaFoldDB" id="A0A538SSC8"/>
<name>A0A538SSC8_UNCEI</name>
<evidence type="ECO:0000256" key="1">
    <source>
        <dbReference type="SAM" id="MobiDB-lite"/>
    </source>
</evidence>
<feature type="signal peptide" evidence="2">
    <location>
        <begin position="1"/>
        <end position="30"/>
    </location>
</feature>
<organism evidence="3 4">
    <name type="scientific">Eiseniibacteriota bacterium</name>
    <dbReference type="NCBI Taxonomy" id="2212470"/>
    <lineage>
        <taxon>Bacteria</taxon>
        <taxon>Candidatus Eiseniibacteriota</taxon>
    </lineage>
</organism>
<feature type="region of interest" description="Disordered" evidence="1">
    <location>
        <begin position="311"/>
        <end position="332"/>
    </location>
</feature>
<dbReference type="Proteomes" id="UP000319829">
    <property type="component" value="Unassembled WGS sequence"/>
</dbReference>
<evidence type="ECO:0000313" key="4">
    <source>
        <dbReference type="Proteomes" id="UP000319829"/>
    </source>
</evidence>
<feature type="region of interest" description="Disordered" evidence="1">
    <location>
        <begin position="242"/>
        <end position="289"/>
    </location>
</feature>
<keyword evidence="2" id="KW-0732">Signal</keyword>
<evidence type="ECO:0008006" key="5">
    <source>
        <dbReference type="Google" id="ProtNLM"/>
    </source>
</evidence>
<feature type="compositionally biased region" description="Low complexity" evidence="1">
    <location>
        <begin position="245"/>
        <end position="280"/>
    </location>
</feature>
<evidence type="ECO:0000256" key="2">
    <source>
        <dbReference type="SAM" id="SignalP"/>
    </source>
</evidence>
<evidence type="ECO:0000313" key="3">
    <source>
        <dbReference type="EMBL" id="TMQ54267.1"/>
    </source>
</evidence>
<feature type="chain" id="PRO_5022087802" description="DUF3108 domain-containing protein" evidence="2">
    <location>
        <begin position="31"/>
        <end position="332"/>
    </location>
</feature>